<sequence length="734" mass="80696">MLHRTPISDSKDVIGVIPANHVRKISRSDANPINKPRTHHAPSTTEMTFEDQSNVTSTTQKLSVRIRAACYAQDNGGSKTLERDVVRLKSSGGRMSCQRHKKGLEDLPLEIQGLILDYLFGDIHSVTSAATSLQSGVNRLSSAMRHPRRKALTDVALVSPTWRELQTREITASPVKIKGNRTGLAESTEWFSENFQLTKHVRHIEFWVPVWADKPPDYEKSRIMDASIGAAPTLSLTWQHDHDPSLSNSAALDIYDQSSQLICHTADDQYPFTYSFSNGSTSATLSEIFSHIACFFSQARIFTLEGGHCKKSNMIRQFPAALFPTPGRRLDLLPNIRTFSMRGAWNIMREYDHWKVIEMALPGLHEWHCSYAKPRAEAYSTINLILSQLPTKLRHVNISLDGFYCKDGVEGNATLGSSPQTKSATHHLCERLGRIAPQLESLNFTGRICDCFFRTATEVALTRKEASQLRAVDIVVKSCCRPVLVKKKQNPSAEEDKEGPLIDTEDEADDNEEGTKEDDDIAVVPAVSPTISSSTNKNVLTPPTAETPTSSLNPTPTPSPQNQHLYISTITGSITHLPFILSFERLILSAVKSLDLSSFPSLSRIRIRFIDLDSACPLLNPYFMFDDGSSSSSSGGGGGRCSGVWNEEILEALRLSRPGTRWLEDLGEIGDGDVDGDGEGEEEIRAEKESGSRRQLGGGGGAGAVAVAVGVGVIRKKPRAIRSSAYRVLAADAR</sequence>
<organism evidence="2 3">
    <name type="scientific">Endocarpon pusillum (strain Z07020 / HMAS-L-300199)</name>
    <name type="common">Lichen-forming fungus</name>
    <dbReference type="NCBI Taxonomy" id="1263415"/>
    <lineage>
        <taxon>Eukaryota</taxon>
        <taxon>Fungi</taxon>
        <taxon>Dikarya</taxon>
        <taxon>Ascomycota</taxon>
        <taxon>Pezizomycotina</taxon>
        <taxon>Eurotiomycetes</taxon>
        <taxon>Chaetothyriomycetidae</taxon>
        <taxon>Verrucariales</taxon>
        <taxon>Verrucariaceae</taxon>
        <taxon>Endocarpon</taxon>
    </lineage>
</organism>
<dbReference type="Proteomes" id="UP000019373">
    <property type="component" value="Unassembled WGS sequence"/>
</dbReference>
<feature type="compositionally biased region" description="Polar residues" evidence="1">
    <location>
        <begin position="529"/>
        <end position="546"/>
    </location>
</feature>
<feature type="compositionally biased region" description="Acidic residues" evidence="1">
    <location>
        <begin position="493"/>
        <end position="521"/>
    </location>
</feature>
<feature type="region of interest" description="Disordered" evidence="1">
    <location>
        <begin position="487"/>
        <end position="564"/>
    </location>
</feature>
<dbReference type="EMBL" id="KE720743">
    <property type="protein sequence ID" value="ERF76566.1"/>
    <property type="molecule type" value="Genomic_DNA"/>
</dbReference>
<feature type="region of interest" description="Disordered" evidence="1">
    <location>
        <begin position="668"/>
        <end position="702"/>
    </location>
</feature>
<evidence type="ECO:0000256" key="1">
    <source>
        <dbReference type="SAM" id="MobiDB-lite"/>
    </source>
</evidence>
<proteinExistence type="predicted"/>
<evidence type="ECO:0000313" key="2">
    <source>
        <dbReference type="EMBL" id="ERF76566.1"/>
    </source>
</evidence>
<dbReference type="RefSeq" id="XP_007786090.1">
    <property type="nucleotide sequence ID" value="XM_007787900.1"/>
</dbReference>
<feature type="compositionally biased region" description="Acidic residues" evidence="1">
    <location>
        <begin position="668"/>
        <end position="682"/>
    </location>
</feature>
<gene>
    <name evidence="2" type="ORF">EPUS_05839</name>
</gene>
<protein>
    <submittedName>
        <fullName evidence="2">Uncharacterized protein</fullName>
    </submittedName>
</protein>
<dbReference type="OrthoDB" id="5281682at2759"/>
<name>U1GWV0_ENDPU</name>
<feature type="region of interest" description="Disordered" evidence="1">
    <location>
        <begin position="29"/>
        <end position="54"/>
    </location>
</feature>
<feature type="compositionally biased region" description="Basic and acidic residues" evidence="1">
    <location>
        <begin position="683"/>
        <end position="692"/>
    </location>
</feature>
<keyword evidence="3" id="KW-1185">Reference proteome</keyword>
<evidence type="ECO:0000313" key="3">
    <source>
        <dbReference type="Proteomes" id="UP000019373"/>
    </source>
</evidence>
<accession>U1GWV0</accession>
<dbReference type="eggNOG" id="ENOG502SM1Y">
    <property type="taxonomic scope" value="Eukaryota"/>
</dbReference>
<dbReference type="HOGENOM" id="CLU_022339_1_0_1"/>
<feature type="compositionally biased region" description="Polar residues" evidence="1">
    <location>
        <begin position="41"/>
        <end position="54"/>
    </location>
</feature>
<dbReference type="GeneID" id="19240786"/>
<dbReference type="AlphaFoldDB" id="U1GWV0"/>
<reference evidence="3" key="1">
    <citation type="journal article" date="2014" name="BMC Genomics">
        <title>Genome characteristics reveal the impact of lichenization on lichen-forming fungus Endocarpon pusillum Hedwig (Verrucariales, Ascomycota).</title>
        <authorList>
            <person name="Wang Y.-Y."/>
            <person name="Liu B."/>
            <person name="Zhang X.-Y."/>
            <person name="Zhou Q.-M."/>
            <person name="Zhang T."/>
            <person name="Li H."/>
            <person name="Yu Y.-F."/>
            <person name="Zhang X.-L."/>
            <person name="Hao X.-Y."/>
            <person name="Wang M."/>
            <person name="Wang L."/>
            <person name="Wei J.-C."/>
        </authorList>
    </citation>
    <scope>NUCLEOTIDE SEQUENCE [LARGE SCALE GENOMIC DNA]</scope>
    <source>
        <strain evidence="3">Z07020 / HMAS-L-300199</strain>
    </source>
</reference>